<keyword evidence="3" id="KW-0449">Lipoprotein</keyword>
<reference evidence="3 4" key="2">
    <citation type="submission" date="2012-02" db="EMBL/GenBank/DDBJ databases">
        <title>Improved High-Quality Draft sequence of Desulfobacter postgatei 2ac9.</title>
        <authorList>
            <consortium name="US DOE Joint Genome Institute"/>
            <person name="Lucas S."/>
            <person name="Han J."/>
            <person name="Lapidus A."/>
            <person name="Cheng J.-F."/>
            <person name="Goodwin L."/>
            <person name="Pitluck S."/>
            <person name="Peters L."/>
            <person name="Ovchinnikova G."/>
            <person name="Held B."/>
            <person name="Detter J.C."/>
            <person name="Han C."/>
            <person name="Tapia R."/>
            <person name="Land M."/>
            <person name="Hauser L."/>
            <person name="Kyrpides N."/>
            <person name="Ivanova N."/>
            <person name="Pagani I."/>
            <person name="Orellana R."/>
            <person name="Lovley D."/>
            <person name="Woyke T."/>
        </authorList>
    </citation>
    <scope>NUCLEOTIDE SEQUENCE [LARGE SCALE GENOMIC DNA]</scope>
    <source>
        <strain evidence="3 4">2ac9</strain>
    </source>
</reference>
<dbReference type="Proteomes" id="UP000005778">
    <property type="component" value="Chromosome"/>
</dbReference>
<dbReference type="eggNOG" id="COG2853">
    <property type="taxonomic scope" value="Bacteria"/>
</dbReference>
<dbReference type="AlphaFoldDB" id="I5B1J8"/>
<dbReference type="Pfam" id="PF04333">
    <property type="entry name" value="MlaA"/>
    <property type="match status" value="1"/>
</dbReference>
<reference evidence="3 4" key="1">
    <citation type="submission" date="2011-09" db="EMBL/GenBank/DDBJ databases">
        <authorList>
            <consortium name="US DOE Joint Genome Institute (JGI-PGF)"/>
            <person name="Lucas S."/>
            <person name="Han J."/>
            <person name="Lapidus A."/>
            <person name="Cheng J.-F."/>
            <person name="Goodwin L."/>
            <person name="Pitluck S."/>
            <person name="Peters L."/>
            <person name="Land M.L."/>
            <person name="Hauser L."/>
            <person name="Orellana R."/>
            <person name="Lovley D."/>
            <person name="Woyke T.J."/>
        </authorList>
    </citation>
    <scope>NUCLEOTIDE SEQUENCE [LARGE SCALE GENOMIC DNA]</scope>
    <source>
        <strain evidence="3 4">2ac9</strain>
    </source>
</reference>
<accession>I5B1J8</accession>
<name>I5B1J8_9BACT</name>
<keyword evidence="4" id="KW-1185">Reference proteome</keyword>
<dbReference type="InterPro" id="IPR007428">
    <property type="entry name" value="MlaA"/>
</dbReference>
<evidence type="ECO:0000256" key="2">
    <source>
        <dbReference type="ARBA" id="ARBA00022729"/>
    </source>
</evidence>
<keyword evidence="2" id="KW-0732">Signal</keyword>
<gene>
    <name evidence="3" type="ORF">DespoDRAFT_01413</name>
</gene>
<evidence type="ECO:0000313" key="3">
    <source>
        <dbReference type="EMBL" id="EIM63361.1"/>
    </source>
</evidence>
<dbReference type="HOGENOM" id="CLU_059326_2_1_7"/>
<dbReference type="EMBL" id="CM001488">
    <property type="protein sequence ID" value="EIM63361.1"/>
    <property type="molecule type" value="Genomic_DNA"/>
</dbReference>
<dbReference type="GO" id="GO:0120010">
    <property type="term" value="P:intermembrane phospholipid transfer"/>
    <property type="evidence" value="ECO:0007669"/>
    <property type="project" value="TreeGrafter"/>
</dbReference>
<evidence type="ECO:0000313" key="4">
    <source>
        <dbReference type="Proteomes" id="UP000005778"/>
    </source>
</evidence>
<dbReference type="PANTHER" id="PTHR30035">
    <property type="entry name" value="LIPOPROTEIN VACJ-RELATED"/>
    <property type="match status" value="1"/>
</dbReference>
<sequence length="295" mass="32350">MSHEQVKTAGEISMKSYWVLSILILTLISGPVVAGNIADQTGQMVFSGADQEAGAADQIDTAQDDGFEADIFQEDQAEQSTHAIVADPLEGFNRAVFVFNDKIYMYGLRPIAKGYARVVPTFARRGVKNFFNNLFFPIRFVNDLLQAKGEAAGMEFSAFFINTTLGFGGLNDFAQKYVGIRLQDEDFGQTLGSYGIGNGFYLMLPVLGPSSLRDAVGRAGDSLINPVNYVQPWELCWGGRGLETVNGASFHIGEYEAFKKASIDPYTAMRNAYIQNRNALVKDLTGAQKLKDSKE</sequence>
<protein>
    <submittedName>
        <fullName evidence="3">Surface lipoprotein</fullName>
    </submittedName>
</protein>
<dbReference type="GO" id="GO:0016020">
    <property type="term" value="C:membrane"/>
    <property type="evidence" value="ECO:0007669"/>
    <property type="project" value="InterPro"/>
</dbReference>
<dbReference type="STRING" id="879212.DespoDRAFT_01413"/>
<dbReference type="PANTHER" id="PTHR30035:SF3">
    <property type="entry name" value="INTERMEMBRANE PHOSPHOLIPID TRANSPORT SYSTEM LIPOPROTEIN MLAA"/>
    <property type="match status" value="1"/>
</dbReference>
<organism evidence="3 4">
    <name type="scientific">Desulfobacter postgatei 2ac9</name>
    <dbReference type="NCBI Taxonomy" id="879212"/>
    <lineage>
        <taxon>Bacteria</taxon>
        <taxon>Pseudomonadati</taxon>
        <taxon>Thermodesulfobacteriota</taxon>
        <taxon>Desulfobacteria</taxon>
        <taxon>Desulfobacterales</taxon>
        <taxon>Desulfobacteraceae</taxon>
        <taxon>Desulfobacter</taxon>
    </lineage>
</organism>
<dbReference type="PRINTS" id="PR01805">
    <property type="entry name" value="VACJLIPOPROT"/>
</dbReference>
<comment type="similarity">
    <text evidence="1">Belongs to the MlaA family.</text>
</comment>
<evidence type="ECO:0000256" key="1">
    <source>
        <dbReference type="ARBA" id="ARBA00010634"/>
    </source>
</evidence>
<proteinExistence type="inferred from homology"/>